<accession>A0A0E9P723</accession>
<reference evidence="1" key="1">
    <citation type="submission" date="2014-11" db="EMBL/GenBank/DDBJ databases">
        <authorList>
            <person name="Amaro Gonzalez C."/>
        </authorList>
    </citation>
    <scope>NUCLEOTIDE SEQUENCE</scope>
</reference>
<organism evidence="1">
    <name type="scientific">Anguilla anguilla</name>
    <name type="common">European freshwater eel</name>
    <name type="synonym">Muraena anguilla</name>
    <dbReference type="NCBI Taxonomy" id="7936"/>
    <lineage>
        <taxon>Eukaryota</taxon>
        <taxon>Metazoa</taxon>
        <taxon>Chordata</taxon>
        <taxon>Craniata</taxon>
        <taxon>Vertebrata</taxon>
        <taxon>Euteleostomi</taxon>
        <taxon>Actinopterygii</taxon>
        <taxon>Neopterygii</taxon>
        <taxon>Teleostei</taxon>
        <taxon>Anguilliformes</taxon>
        <taxon>Anguillidae</taxon>
        <taxon>Anguilla</taxon>
    </lineage>
</organism>
<dbReference type="AlphaFoldDB" id="A0A0E9P723"/>
<reference evidence="1" key="2">
    <citation type="journal article" date="2015" name="Fish Shellfish Immunol.">
        <title>Early steps in the European eel (Anguilla anguilla)-Vibrio vulnificus interaction in the gills: Role of the RtxA13 toxin.</title>
        <authorList>
            <person name="Callol A."/>
            <person name="Pajuelo D."/>
            <person name="Ebbesson L."/>
            <person name="Teles M."/>
            <person name="MacKenzie S."/>
            <person name="Amaro C."/>
        </authorList>
    </citation>
    <scope>NUCLEOTIDE SEQUENCE</scope>
</reference>
<evidence type="ECO:0000313" key="1">
    <source>
        <dbReference type="EMBL" id="JAH00102.1"/>
    </source>
</evidence>
<dbReference type="EMBL" id="GBXM01108475">
    <property type="protein sequence ID" value="JAH00102.1"/>
    <property type="molecule type" value="Transcribed_RNA"/>
</dbReference>
<proteinExistence type="predicted"/>
<name>A0A0E9P723_ANGAN</name>
<sequence length="28" mass="3092">MRIYCSISNICLQMLTSSDIAKTTQQAA</sequence>
<protein>
    <submittedName>
        <fullName evidence="1">Uncharacterized protein</fullName>
    </submittedName>
</protein>